<dbReference type="VEuPathDB" id="TriTrypDB:Tbg972.9.580"/>
<dbReference type="AlphaFoldDB" id="A0A1V0FZR9"/>
<name>A0A1V0FZR9_9TRYP</name>
<dbReference type="EMBL" id="KY404645">
    <property type="protein sequence ID" value="ARB50896.1"/>
    <property type="molecule type" value="Genomic_DNA"/>
</dbReference>
<evidence type="ECO:0000256" key="1">
    <source>
        <dbReference type="SAM" id="SignalP"/>
    </source>
</evidence>
<evidence type="ECO:0000313" key="2">
    <source>
        <dbReference type="EMBL" id="ARB50896.1"/>
    </source>
</evidence>
<keyword evidence="1" id="KW-0732">Signal</keyword>
<feature type="signal peptide" evidence="1">
    <location>
        <begin position="1"/>
        <end position="26"/>
    </location>
</feature>
<dbReference type="VEuPathDB" id="TriTrypDB:Tb427_000425400"/>
<protein>
    <submittedName>
        <fullName evidence="2">Variant surface glycoprotein</fullName>
    </submittedName>
</protein>
<accession>A0A1V0FZR9</accession>
<reference evidence="2" key="1">
    <citation type="submission" date="2016-12" db="EMBL/GenBank/DDBJ databases">
        <title>Extending the VSGnome of Trypanosoma brucei strain TREU927.</title>
        <authorList>
            <person name="Cross G.A."/>
        </authorList>
    </citation>
    <scope>NUCLEOTIDE SEQUENCE</scope>
    <source>
        <strain evidence="2">Tb927.99.2015</strain>
    </source>
</reference>
<organism evidence="2">
    <name type="scientific">Trypanosoma brucei</name>
    <dbReference type="NCBI Taxonomy" id="5691"/>
    <lineage>
        <taxon>Eukaryota</taxon>
        <taxon>Discoba</taxon>
        <taxon>Euglenozoa</taxon>
        <taxon>Kinetoplastea</taxon>
        <taxon>Metakinetoplastina</taxon>
        <taxon>Trypanosomatida</taxon>
        <taxon>Trypanosomatidae</taxon>
        <taxon>Trypanosoma</taxon>
    </lineage>
</organism>
<proteinExistence type="predicted"/>
<sequence length="239" mass="25395">MRHSNAARERGIAILVLLLAPQAVHSLEITGTDGARTACDDLTISVQLDESFKTKVSTGRSKAKTLQHRAFVWQIASEAEPDTAKRRAKQALQLMLQQRSRTQLEAVEAVEGELQQAAKILNARAASIYTARKLQLTGSLTKESVTKANLENQGAAAATCTITQQLKGGSASCDETKINSKPTSIGTTPGEAEKQVKLVQNAYLQRVTPRTKAVAIGTASAHARLTNTDTGDCAASGDG</sequence>
<feature type="chain" id="PRO_5013251089" evidence="1">
    <location>
        <begin position="27"/>
        <end position="239"/>
    </location>
</feature>